<dbReference type="GO" id="GO:0008270">
    <property type="term" value="F:zinc ion binding"/>
    <property type="evidence" value="ECO:0007669"/>
    <property type="project" value="InterPro"/>
</dbReference>
<evidence type="ECO:0000256" key="5">
    <source>
        <dbReference type="ARBA" id="ARBA00023002"/>
    </source>
</evidence>
<dbReference type="InterPro" id="IPR011032">
    <property type="entry name" value="GroES-like_sf"/>
</dbReference>
<feature type="domain" description="Alcohol dehydrogenase-like C-terminal" evidence="8">
    <location>
        <begin position="198"/>
        <end position="307"/>
    </location>
</feature>
<dbReference type="Pfam" id="PF00107">
    <property type="entry name" value="ADH_zinc_N"/>
    <property type="match status" value="1"/>
</dbReference>
<comment type="similarity">
    <text evidence="2 7">Belongs to the zinc-containing alcohol dehydrogenase family.</text>
</comment>
<evidence type="ECO:0000259" key="8">
    <source>
        <dbReference type="Pfam" id="PF00107"/>
    </source>
</evidence>
<evidence type="ECO:0000256" key="3">
    <source>
        <dbReference type="ARBA" id="ARBA00022723"/>
    </source>
</evidence>
<gene>
    <name evidence="10" type="ORF">RF55_9430</name>
</gene>
<evidence type="ECO:0000256" key="6">
    <source>
        <dbReference type="ARBA" id="ARBA00023027"/>
    </source>
</evidence>
<dbReference type="OrthoDB" id="3941538at2759"/>
<dbReference type="Gene3D" id="3.90.180.10">
    <property type="entry name" value="Medium-chain alcohol dehydrogenases, catalytic domain"/>
    <property type="match status" value="1"/>
</dbReference>
<dbReference type="InterPro" id="IPR013154">
    <property type="entry name" value="ADH-like_N"/>
</dbReference>
<keyword evidence="5" id="KW-0560">Oxidoreductase</keyword>
<dbReference type="InterPro" id="IPR036291">
    <property type="entry name" value="NAD(P)-bd_dom_sf"/>
</dbReference>
<accession>A0A0J7NE19</accession>
<dbReference type="PaxDb" id="67767-A0A0J7NE19"/>
<name>A0A0J7NE19_LASNI</name>
<protein>
    <submittedName>
        <fullName evidence="10">Aldehyde dismutase</fullName>
    </submittedName>
</protein>
<dbReference type="STRING" id="67767.A0A0J7NE19"/>
<dbReference type="Pfam" id="PF08240">
    <property type="entry name" value="ADH_N"/>
    <property type="match status" value="1"/>
</dbReference>
<comment type="caution">
    <text evidence="10">The sequence shown here is derived from an EMBL/GenBank/DDBJ whole genome shotgun (WGS) entry which is preliminary data.</text>
</comment>
<dbReference type="Proteomes" id="UP000036403">
    <property type="component" value="Unassembled WGS sequence"/>
</dbReference>
<dbReference type="PANTHER" id="PTHR42813:SF3">
    <property type="entry name" value="GLUTATHIONE-INDEPENDENT FORMALDEHYDE DEHYDROGENASE"/>
    <property type="match status" value="1"/>
</dbReference>
<dbReference type="GO" id="GO:0016491">
    <property type="term" value="F:oxidoreductase activity"/>
    <property type="evidence" value="ECO:0007669"/>
    <property type="project" value="UniProtKB-KW"/>
</dbReference>
<evidence type="ECO:0000256" key="7">
    <source>
        <dbReference type="RuleBase" id="RU361277"/>
    </source>
</evidence>
<dbReference type="SUPFAM" id="SSF50129">
    <property type="entry name" value="GroES-like"/>
    <property type="match status" value="1"/>
</dbReference>
<comment type="cofactor">
    <cofactor evidence="1 7">
        <name>Zn(2+)</name>
        <dbReference type="ChEBI" id="CHEBI:29105"/>
    </cofactor>
</comment>
<evidence type="ECO:0000256" key="4">
    <source>
        <dbReference type="ARBA" id="ARBA00022833"/>
    </source>
</evidence>
<keyword evidence="6" id="KW-0520">NAD</keyword>
<proteinExistence type="inferred from homology"/>
<dbReference type="SUPFAM" id="SSF51735">
    <property type="entry name" value="NAD(P)-binding Rossmann-fold domains"/>
    <property type="match status" value="1"/>
</dbReference>
<dbReference type="InterPro" id="IPR002328">
    <property type="entry name" value="ADH_Zn_CS"/>
</dbReference>
<keyword evidence="4 7" id="KW-0862">Zinc</keyword>
<dbReference type="EMBL" id="LBMM01006243">
    <property type="protein sequence ID" value="KMQ90775.1"/>
    <property type="molecule type" value="Genomic_DNA"/>
</dbReference>
<sequence length="433" mass="46934">MPDGKKAPHAAILKIVATNICGSDLHIYRGSFAVPKGMTMGHEMTGEVIEVGSDVEFIKKGDLVSVPFNVGCGRCYNCHHMRTDVCENVNGEQAMPIIQNLEQHVDCGAYGFNLGPDTESLNTASGWAGGQGDYLMVPYADFNLLKFPDKSAAMAKIRDLTLLSDILPTAFHGFAAPEWPASPSFGVGQSVLIFGAGPVGRCGAACAKLLGYGAIIVADYLQDRLDLLKDHGVETINLSEVETDEDFESRIEKITGKRMVDRVIDYVGVDCRGFGKESNQLVENAITNALLKYVRFGGTTSTVGVYCANPLADNETNKKGGMEIDWAGGWIKSPRMAAGQSPTMNYNHGLMNAILYDRMPYLSSMLNTTIIRMDDVAQAYQDFAEGSPYKYVIDPHDLTGTEGQRGLNPQNLPAEKLTPLKGNELLAYGAHSK</sequence>
<dbReference type="InterPro" id="IPR013149">
    <property type="entry name" value="ADH-like_C"/>
</dbReference>
<evidence type="ECO:0000313" key="10">
    <source>
        <dbReference type="EMBL" id="KMQ90775.1"/>
    </source>
</evidence>
<keyword evidence="3 7" id="KW-0479">Metal-binding</keyword>
<feature type="domain" description="Alcohol dehydrogenase-like N-terminal" evidence="9">
    <location>
        <begin position="8"/>
        <end position="95"/>
    </location>
</feature>
<keyword evidence="11" id="KW-1185">Reference proteome</keyword>
<dbReference type="Gene3D" id="3.40.50.720">
    <property type="entry name" value="NAD(P)-binding Rossmann-like Domain"/>
    <property type="match status" value="1"/>
</dbReference>
<organism evidence="10 11">
    <name type="scientific">Lasius niger</name>
    <name type="common">Black garden ant</name>
    <dbReference type="NCBI Taxonomy" id="67767"/>
    <lineage>
        <taxon>Eukaryota</taxon>
        <taxon>Metazoa</taxon>
        <taxon>Ecdysozoa</taxon>
        <taxon>Arthropoda</taxon>
        <taxon>Hexapoda</taxon>
        <taxon>Insecta</taxon>
        <taxon>Pterygota</taxon>
        <taxon>Neoptera</taxon>
        <taxon>Endopterygota</taxon>
        <taxon>Hymenoptera</taxon>
        <taxon>Apocrita</taxon>
        <taxon>Aculeata</taxon>
        <taxon>Formicoidea</taxon>
        <taxon>Formicidae</taxon>
        <taxon>Formicinae</taxon>
        <taxon>Lasius</taxon>
        <taxon>Lasius</taxon>
    </lineage>
</organism>
<reference evidence="10 11" key="1">
    <citation type="submission" date="2015-04" db="EMBL/GenBank/DDBJ databases">
        <title>Lasius niger genome sequencing.</title>
        <authorList>
            <person name="Konorov E.A."/>
            <person name="Nikitin M.A."/>
            <person name="Kirill M.V."/>
            <person name="Chang P."/>
        </authorList>
    </citation>
    <scope>NUCLEOTIDE SEQUENCE [LARGE SCALE GENOMIC DNA]</scope>
    <source>
        <tissue evidence="10">Whole</tissue>
    </source>
</reference>
<dbReference type="PANTHER" id="PTHR42813">
    <property type="entry name" value="ZINC-TYPE ALCOHOL DEHYDROGENASE-LIKE"/>
    <property type="match status" value="1"/>
</dbReference>
<evidence type="ECO:0000259" key="9">
    <source>
        <dbReference type="Pfam" id="PF08240"/>
    </source>
</evidence>
<evidence type="ECO:0000256" key="1">
    <source>
        <dbReference type="ARBA" id="ARBA00001947"/>
    </source>
</evidence>
<evidence type="ECO:0000256" key="2">
    <source>
        <dbReference type="ARBA" id="ARBA00008072"/>
    </source>
</evidence>
<evidence type="ECO:0000313" key="11">
    <source>
        <dbReference type="Proteomes" id="UP000036403"/>
    </source>
</evidence>
<dbReference type="PROSITE" id="PS00059">
    <property type="entry name" value="ADH_ZINC"/>
    <property type="match status" value="1"/>
</dbReference>
<dbReference type="AlphaFoldDB" id="A0A0J7NE19"/>